<reference evidence="1" key="1">
    <citation type="journal article" date="2023" name="Mol. Biol. Evol.">
        <title>Third-Generation Sequencing Reveals the Adaptive Role of the Epigenome in Three Deep-Sea Polychaetes.</title>
        <authorList>
            <person name="Perez M."/>
            <person name="Aroh O."/>
            <person name="Sun Y."/>
            <person name="Lan Y."/>
            <person name="Juniper S.K."/>
            <person name="Young C.R."/>
            <person name="Angers B."/>
            <person name="Qian P.Y."/>
        </authorList>
    </citation>
    <scope>NUCLEOTIDE SEQUENCE</scope>
    <source>
        <strain evidence="1">P08H-3</strain>
    </source>
</reference>
<dbReference type="AlphaFoldDB" id="A0AAD9MVM5"/>
<dbReference type="Proteomes" id="UP001208570">
    <property type="component" value="Unassembled WGS sequence"/>
</dbReference>
<keyword evidence="2" id="KW-1185">Reference proteome</keyword>
<dbReference type="EMBL" id="JAODUP010000677">
    <property type="protein sequence ID" value="KAK2145511.1"/>
    <property type="molecule type" value="Genomic_DNA"/>
</dbReference>
<evidence type="ECO:0000313" key="2">
    <source>
        <dbReference type="Proteomes" id="UP001208570"/>
    </source>
</evidence>
<accession>A0AAD9MVM5</accession>
<gene>
    <name evidence="1" type="ORF">LSH36_677g04013</name>
</gene>
<evidence type="ECO:0000313" key="1">
    <source>
        <dbReference type="EMBL" id="KAK2145511.1"/>
    </source>
</evidence>
<name>A0AAD9MVM5_9ANNE</name>
<protein>
    <submittedName>
        <fullName evidence="1">Uncharacterized protein</fullName>
    </submittedName>
</protein>
<sequence>MFTVIEDGQLCDTGYKRTLTNWATLMPKLLPVLYVPNNDWYTSMWRTEAVDRGWQVERAERLRQDMPILTDMLKQTLSQSDTPFVGFANAHIVLDESLIKTLEFLLQLINVKEWTILIVGNRRNIQINEYNLGSGDNLTRLALMKQKADFFDGKAADYFIISKKGLPWEEIPDFVIGKSDYDKWLMTMAQKWNAMAIDASLTIATLHQVGTDCSRKTKDKLNATDINYQLTKDFDLSRGRLVCLPYYTNLSCPERHGDSFCFYPSEPVLRQRPLYPYQEEQHQSLGPEC</sequence>
<organism evidence="1 2">
    <name type="scientific">Paralvinella palmiformis</name>
    <dbReference type="NCBI Taxonomy" id="53620"/>
    <lineage>
        <taxon>Eukaryota</taxon>
        <taxon>Metazoa</taxon>
        <taxon>Spiralia</taxon>
        <taxon>Lophotrochozoa</taxon>
        <taxon>Annelida</taxon>
        <taxon>Polychaeta</taxon>
        <taxon>Sedentaria</taxon>
        <taxon>Canalipalpata</taxon>
        <taxon>Terebellida</taxon>
        <taxon>Terebelliformia</taxon>
        <taxon>Alvinellidae</taxon>
        <taxon>Paralvinella</taxon>
    </lineage>
</organism>
<proteinExistence type="predicted"/>
<comment type="caution">
    <text evidence="1">The sequence shown here is derived from an EMBL/GenBank/DDBJ whole genome shotgun (WGS) entry which is preliminary data.</text>
</comment>